<evidence type="ECO:0000313" key="1">
    <source>
        <dbReference type="EMBL" id="PWY90708.1"/>
    </source>
</evidence>
<proteinExistence type="predicted"/>
<dbReference type="RefSeq" id="XP_025403151.1">
    <property type="nucleotide sequence ID" value="XM_025547244.1"/>
</dbReference>
<dbReference type="OrthoDB" id="4310332at2759"/>
<dbReference type="GeneID" id="37069481"/>
<name>A0A317X188_9EURO</name>
<reference evidence="1 2" key="1">
    <citation type="submission" date="2016-12" db="EMBL/GenBank/DDBJ databases">
        <title>The genomes of Aspergillus section Nigri reveals drivers in fungal speciation.</title>
        <authorList>
            <consortium name="DOE Joint Genome Institute"/>
            <person name="Vesth T.C."/>
            <person name="Nybo J."/>
            <person name="Theobald S."/>
            <person name="Brandl J."/>
            <person name="Frisvad J.C."/>
            <person name="Nielsen K.F."/>
            <person name="Lyhne E.K."/>
            <person name="Kogle M.E."/>
            <person name="Kuo A."/>
            <person name="Riley R."/>
            <person name="Clum A."/>
            <person name="Nolan M."/>
            <person name="Lipzen A."/>
            <person name="Salamov A."/>
            <person name="Henrissat B."/>
            <person name="Wiebenga A."/>
            <person name="De Vries R.P."/>
            <person name="Grigoriev I.V."/>
            <person name="Mortensen U.H."/>
            <person name="Andersen M.R."/>
            <person name="Baker S.E."/>
        </authorList>
    </citation>
    <scope>NUCLEOTIDE SEQUENCE [LARGE SCALE GENOMIC DNA]</scope>
    <source>
        <strain evidence="1 2">CBS 117.55</strain>
    </source>
</reference>
<evidence type="ECO:0000313" key="2">
    <source>
        <dbReference type="Proteomes" id="UP000247233"/>
    </source>
</evidence>
<dbReference type="AlphaFoldDB" id="A0A317X188"/>
<protein>
    <submittedName>
        <fullName evidence="1">Uncharacterized protein</fullName>
    </submittedName>
</protein>
<gene>
    <name evidence="1" type="ORF">BO70DRAFT_410047</name>
</gene>
<organism evidence="1 2">
    <name type="scientific">Aspergillus heteromorphus CBS 117.55</name>
    <dbReference type="NCBI Taxonomy" id="1448321"/>
    <lineage>
        <taxon>Eukaryota</taxon>
        <taxon>Fungi</taxon>
        <taxon>Dikarya</taxon>
        <taxon>Ascomycota</taxon>
        <taxon>Pezizomycotina</taxon>
        <taxon>Eurotiomycetes</taxon>
        <taxon>Eurotiomycetidae</taxon>
        <taxon>Eurotiales</taxon>
        <taxon>Aspergillaceae</taxon>
        <taxon>Aspergillus</taxon>
        <taxon>Aspergillus subgen. Circumdati</taxon>
    </lineage>
</organism>
<sequence>MPTQSTRIQRAAPAKASRLFCMHCPRTVNTHFDPGEGVAFDIGCYHDARASVLCRLCSDKNKTCTPACTGMLGNAFDLAAILKWQQDIIESDIWNGDVKRTILKETHDLAIAFDCAESAHAREHGLKGTRKAVRSNHHLGVPFEVHGYMASGLFGHSIGF</sequence>
<accession>A0A317X188</accession>
<dbReference type="STRING" id="1448321.A0A317X188"/>
<comment type="caution">
    <text evidence="1">The sequence shown here is derived from an EMBL/GenBank/DDBJ whole genome shotgun (WGS) entry which is preliminary data.</text>
</comment>
<dbReference type="EMBL" id="MSFL01000002">
    <property type="protein sequence ID" value="PWY90708.1"/>
    <property type="molecule type" value="Genomic_DNA"/>
</dbReference>
<dbReference type="Proteomes" id="UP000247233">
    <property type="component" value="Unassembled WGS sequence"/>
</dbReference>
<keyword evidence="2" id="KW-1185">Reference proteome</keyword>
<dbReference type="VEuPathDB" id="FungiDB:BO70DRAFT_410047"/>